<keyword evidence="3 7" id="KW-0592">Phosphate transport</keyword>
<sequence>MSSKNGKIPVEFSANVVGKWKETYHWIPILGAFAAISMAFSAGANNLPAPFSAPVGSGALTILKASIMACSIYVPGAALASNSSVDALFSDFLKGNQPSAGFLMWSMVVVLITATIWLAIATFLELPVSTQQATQGALLGTMLATEGFDYLPMWNKNDNHNFNGGGLLWIVLEWTVAPLIACICAFLLFNLLKAFILRHENPTKRILVFLPIDYGISAGLLCLFLVSQVIENHLANIPRLAAITSVAVATLIGGILSLVVVVPLAIKKLDATNKYKAAKKKTSGKQQCVKSHEDQISQKKGDSEEDVEDVLKDFMQMRVLDTVYEEEEQSSASQSPNLIQDSEQPSSDSLPNSTGGSTPFKQLLESTPNRLVKTKNFQRIEKTRPSTCASKFIRKLKKSIVSPVIEYDRHTLIRHALAEKYDDEIEDCFSFPQLLGSCIFALIQSASEIAAVVSPYGAIVDVFEHRAKYSGNGEDMESINVSWWFRAIGGLAAAMGFLLCGRRLTQCLGGKLTYMSNSRGLASQLSTVAVVIIVARSNLPVSSIHAFVGSLVGVGIADDVQNVNWKLLLKFLCGWLMTMIFCCGLLMLSSLRPFMHQPMQCPDLIIYEHFVTLNTTFNFTLICRKMERYAPFKEQITLSMREICSRRRKIALVEGVSIKELQLLPLGSIEGA</sequence>
<feature type="transmembrane region" description="Helical" evidence="7">
    <location>
        <begin position="100"/>
        <end position="124"/>
    </location>
</feature>
<dbReference type="Proteomes" id="UP000827721">
    <property type="component" value="Unassembled WGS sequence"/>
</dbReference>
<proteinExistence type="inferred from homology"/>
<evidence type="ECO:0000256" key="6">
    <source>
        <dbReference type="ARBA" id="ARBA00023136"/>
    </source>
</evidence>
<feature type="transmembrane region" description="Helical" evidence="7">
    <location>
        <begin position="59"/>
        <end position="80"/>
    </location>
</feature>
<comment type="subcellular location">
    <subcellularLocation>
        <location evidence="1 7">Membrane</location>
        <topology evidence="1 7">Multi-pass membrane protein</topology>
    </subcellularLocation>
</comment>
<keyword evidence="4 7" id="KW-0812">Transmembrane</keyword>
<dbReference type="PANTHER" id="PTHR11101">
    <property type="entry name" value="PHOSPHATE TRANSPORTER"/>
    <property type="match status" value="1"/>
</dbReference>
<evidence type="ECO:0000256" key="7">
    <source>
        <dbReference type="RuleBase" id="RU363058"/>
    </source>
</evidence>
<feature type="compositionally biased region" description="Polar residues" evidence="8">
    <location>
        <begin position="336"/>
        <end position="365"/>
    </location>
</feature>
<evidence type="ECO:0000256" key="8">
    <source>
        <dbReference type="SAM" id="MobiDB-lite"/>
    </source>
</evidence>
<evidence type="ECO:0000313" key="9">
    <source>
        <dbReference type="EMBL" id="KAH7568734.1"/>
    </source>
</evidence>
<comment type="similarity">
    <text evidence="7">Belongs to the inorganic phosphate transporter (PiT) (TC 2.A.20) family.</text>
</comment>
<protein>
    <recommendedName>
        <fullName evidence="7">Phosphate transporter</fullName>
    </recommendedName>
</protein>
<evidence type="ECO:0000256" key="4">
    <source>
        <dbReference type="ARBA" id="ARBA00022692"/>
    </source>
</evidence>
<evidence type="ECO:0000256" key="1">
    <source>
        <dbReference type="ARBA" id="ARBA00004141"/>
    </source>
</evidence>
<feature type="transmembrane region" description="Helical" evidence="7">
    <location>
        <begin position="521"/>
        <end position="547"/>
    </location>
</feature>
<organism evidence="9 10">
    <name type="scientific">Xanthoceras sorbifolium</name>
    <dbReference type="NCBI Taxonomy" id="99658"/>
    <lineage>
        <taxon>Eukaryota</taxon>
        <taxon>Viridiplantae</taxon>
        <taxon>Streptophyta</taxon>
        <taxon>Embryophyta</taxon>
        <taxon>Tracheophyta</taxon>
        <taxon>Spermatophyta</taxon>
        <taxon>Magnoliopsida</taxon>
        <taxon>eudicotyledons</taxon>
        <taxon>Gunneridae</taxon>
        <taxon>Pentapetalae</taxon>
        <taxon>rosids</taxon>
        <taxon>malvids</taxon>
        <taxon>Sapindales</taxon>
        <taxon>Sapindaceae</taxon>
        <taxon>Xanthoceroideae</taxon>
        <taxon>Xanthoceras</taxon>
    </lineage>
</organism>
<feature type="transmembrane region" description="Helical" evidence="7">
    <location>
        <begin position="242"/>
        <end position="266"/>
    </location>
</feature>
<feature type="region of interest" description="Disordered" evidence="8">
    <location>
        <begin position="325"/>
        <end position="365"/>
    </location>
</feature>
<keyword evidence="5 7" id="KW-1133">Transmembrane helix</keyword>
<dbReference type="Pfam" id="PF01384">
    <property type="entry name" value="PHO4"/>
    <property type="match status" value="1"/>
</dbReference>
<comment type="caution">
    <text evidence="9">The sequence shown here is derived from an EMBL/GenBank/DDBJ whole genome shotgun (WGS) entry which is preliminary data.</text>
</comment>
<dbReference type="PANTHER" id="PTHR11101:SF89">
    <property type="entry name" value="PHOSPHATE TRANSPORTER"/>
    <property type="match status" value="1"/>
</dbReference>
<feature type="region of interest" description="Disordered" evidence="8">
    <location>
        <begin position="282"/>
        <end position="307"/>
    </location>
</feature>
<dbReference type="EMBL" id="JAFEMO010000006">
    <property type="protein sequence ID" value="KAH7568734.1"/>
    <property type="molecule type" value="Genomic_DNA"/>
</dbReference>
<keyword evidence="6 7" id="KW-0472">Membrane</keyword>
<accession>A0ABQ8HWW3</accession>
<gene>
    <name evidence="9" type="ORF">JRO89_XS06G0038700</name>
</gene>
<evidence type="ECO:0000313" key="10">
    <source>
        <dbReference type="Proteomes" id="UP000827721"/>
    </source>
</evidence>
<feature type="transmembrane region" description="Helical" evidence="7">
    <location>
        <begin position="174"/>
        <end position="196"/>
    </location>
</feature>
<dbReference type="InterPro" id="IPR001204">
    <property type="entry name" value="Phos_transporter"/>
</dbReference>
<feature type="transmembrane region" description="Helical" evidence="7">
    <location>
        <begin position="208"/>
        <end position="230"/>
    </location>
</feature>
<evidence type="ECO:0000256" key="5">
    <source>
        <dbReference type="ARBA" id="ARBA00022989"/>
    </source>
</evidence>
<feature type="compositionally biased region" description="Basic and acidic residues" evidence="8">
    <location>
        <begin position="290"/>
        <end position="302"/>
    </location>
</feature>
<evidence type="ECO:0000256" key="3">
    <source>
        <dbReference type="ARBA" id="ARBA00022592"/>
    </source>
</evidence>
<keyword evidence="2 7" id="KW-0813">Transport</keyword>
<feature type="transmembrane region" description="Helical" evidence="7">
    <location>
        <begin position="26"/>
        <end position="47"/>
    </location>
</feature>
<feature type="transmembrane region" description="Helical" evidence="7">
    <location>
        <begin position="567"/>
        <end position="588"/>
    </location>
</feature>
<reference evidence="9 10" key="1">
    <citation type="submission" date="2021-02" db="EMBL/GenBank/DDBJ databases">
        <title>Plant Genome Project.</title>
        <authorList>
            <person name="Zhang R.-G."/>
        </authorList>
    </citation>
    <scope>NUCLEOTIDE SEQUENCE [LARGE SCALE GENOMIC DNA]</scope>
    <source>
        <tissue evidence="9">Leaves</tissue>
    </source>
</reference>
<comment type="function">
    <text evidence="7">Sodium-phosphate symporter.</text>
</comment>
<keyword evidence="10" id="KW-1185">Reference proteome</keyword>
<evidence type="ECO:0000256" key="2">
    <source>
        <dbReference type="ARBA" id="ARBA00022448"/>
    </source>
</evidence>
<feature type="transmembrane region" description="Helical" evidence="7">
    <location>
        <begin position="483"/>
        <end position="500"/>
    </location>
</feature>
<name>A0ABQ8HWW3_9ROSI</name>